<dbReference type="PANTHER" id="PTHR46268">
    <property type="entry name" value="STRESS RESPONSE PROTEIN NHAX"/>
    <property type="match status" value="1"/>
</dbReference>
<dbReference type="AlphaFoldDB" id="A0A0U1L6R6"/>
<dbReference type="PANTHER" id="PTHR46268:SF6">
    <property type="entry name" value="UNIVERSAL STRESS PROTEIN UP12"/>
    <property type="match status" value="1"/>
</dbReference>
<organism evidence="3 4">
    <name type="scientific">Sporomusa ovata</name>
    <dbReference type="NCBI Taxonomy" id="2378"/>
    <lineage>
        <taxon>Bacteria</taxon>
        <taxon>Bacillati</taxon>
        <taxon>Bacillota</taxon>
        <taxon>Negativicutes</taxon>
        <taxon>Selenomonadales</taxon>
        <taxon>Sporomusaceae</taxon>
        <taxon>Sporomusa</taxon>
    </lineage>
</organism>
<dbReference type="CDD" id="cd00293">
    <property type="entry name" value="USP-like"/>
    <property type="match status" value="1"/>
</dbReference>
<dbReference type="RefSeq" id="WP_021171418.1">
    <property type="nucleotide sequence ID" value="NZ_CTRP01000016.1"/>
</dbReference>
<sequence length="147" mass="15660">MEVLYKKILVPVDGSVHSHKALSHAVALARSFVAEIGILYVSVLSQQVPLYDQVKGAKIPPNASTDPVNFAKAILAEAIKQVSEGILVQTHNEVGEPRLLITDFAAQHAYDVIVIGSRGLGTISGLLLGSVSTYVVQHSPCPVLIIK</sequence>
<dbReference type="PRINTS" id="PR01438">
    <property type="entry name" value="UNVRSLSTRESS"/>
</dbReference>
<evidence type="ECO:0000313" key="3">
    <source>
        <dbReference type="EMBL" id="CQR75205.1"/>
    </source>
</evidence>
<keyword evidence="4" id="KW-1185">Reference proteome</keyword>
<dbReference type="InterPro" id="IPR014729">
    <property type="entry name" value="Rossmann-like_a/b/a_fold"/>
</dbReference>
<dbReference type="SUPFAM" id="SSF52402">
    <property type="entry name" value="Adenine nucleotide alpha hydrolases-like"/>
    <property type="match status" value="1"/>
</dbReference>
<comment type="similarity">
    <text evidence="1">Belongs to the universal stress protein A family.</text>
</comment>
<feature type="domain" description="UspA" evidence="2">
    <location>
        <begin position="5"/>
        <end position="147"/>
    </location>
</feature>
<dbReference type="EMBL" id="CTRP01000016">
    <property type="protein sequence ID" value="CQR75205.1"/>
    <property type="molecule type" value="Genomic_DNA"/>
</dbReference>
<dbReference type="Pfam" id="PF00582">
    <property type="entry name" value="Usp"/>
    <property type="match status" value="1"/>
</dbReference>
<evidence type="ECO:0000256" key="1">
    <source>
        <dbReference type="ARBA" id="ARBA00008791"/>
    </source>
</evidence>
<protein>
    <submittedName>
        <fullName evidence="3">Universal stress protein UspA and related nucleotide-binding proteins</fullName>
    </submittedName>
</protein>
<proteinExistence type="inferred from homology"/>
<evidence type="ECO:0000313" key="4">
    <source>
        <dbReference type="Proteomes" id="UP000049855"/>
    </source>
</evidence>
<accession>A0A0U1L6R6</accession>
<dbReference type="Gene3D" id="3.40.50.620">
    <property type="entry name" value="HUPs"/>
    <property type="match status" value="1"/>
</dbReference>
<dbReference type="InterPro" id="IPR006015">
    <property type="entry name" value="Universal_stress_UspA"/>
</dbReference>
<name>A0A0U1L6R6_9FIRM</name>
<evidence type="ECO:0000259" key="2">
    <source>
        <dbReference type="Pfam" id="PF00582"/>
    </source>
</evidence>
<dbReference type="Proteomes" id="UP000049855">
    <property type="component" value="Unassembled WGS sequence"/>
</dbReference>
<dbReference type="InterPro" id="IPR006016">
    <property type="entry name" value="UspA"/>
</dbReference>
<reference evidence="4" key="1">
    <citation type="submission" date="2015-03" db="EMBL/GenBank/DDBJ databases">
        <authorList>
            <person name="Nijsse Bart"/>
        </authorList>
    </citation>
    <scope>NUCLEOTIDE SEQUENCE [LARGE SCALE GENOMIC DNA]</scope>
</reference>
<gene>
    <name evidence="3" type="ORF">SpAn4DRAFT_4569</name>
</gene>